<proteinExistence type="inferred from homology"/>
<dbReference type="RefSeq" id="WP_378592233.1">
    <property type="nucleotide sequence ID" value="NZ_JBHSKD010000027.1"/>
</dbReference>
<dbReference type="EMBL" id="JBHSKD010000027">
    <property type="protein sequence ID" value="MFC5178585.1"/>
    <property type="molecule type" value="Genomic_DNA"/>
</dbReference>
<protein>
    <submittedName>
        <fullName evidence="7">BTAD domain-containing putative transcriptional regulator</fullName>
    </submittedName>
</protein>
<dbReference type="InterPro" id="IPR027417">
    <property type="entry name" value="P-loop_NTPase"/>
</dbReference>
<organism evidence="7 8">
    <name type="scientific">Nocardioides taihuensis</name>
    <dbReference type="NCBI Taxonomy" id="1835606"/>
    <lineage>
        <taxon>Bacteria</taxon>
        <taxon>Bacillati</taxon>
        <taxon>Actinomycetota</taxon>
        <taxon>Actinomycetes</taxon>
        <taxon>Propionibacteriales</taxon>
        <taxon>Nocardioidaceae</taxon>
        <taxon>Nocardioides</taxon>
    </lineage>
</organism>
<dbReference type="Pfam" id="PF13191">
    <property type="entry name" value="AAA_16"/>
    <property type="match status" value="1"/>
</dbReference>
<dbReference type="Pfam" id="PF00486">
    <property type="entry name" value="Trans_reg_C"/>
    <property type="match status" value="1"/>
</dbReference>
<dbReference type="InterPro" id="IPR016032">
    <property type="entry name" value="Sig_transdc_resp-reg_C-effctor"/>
</dbReference>
<gene>
    <name evidence="7" type="ORF">ACFPGP_18040</name>
</gene>
<dbReference type="Proteomes" id="UP001596087">
    <property type="component" value="Unassembled WGS sequence"/>
</dbReference>
<keyword evidence="3 5" id="KW-0238">DNA-binding</keyword>
<reference evidence="8" key="1">
    <citation type="journal article" date="2019" name="Int. J. Syst. Evol. Microbiol.">
        <title>The Global Catalogue of Microorganisms (GCM) 10K type strain sequencing project: providing services to taxonomists for standard genome sequencing and annotation.</title>
        <authorList>
            <consortium name="The Broad Institute Genomics Platform"/>
            <consortium name="The Broad Institute Genome Sequencing Center for Infectious Disease"/>
            <person name="Wu L."/>
            <person name="Ma J."/>
        </authorList>
    </citation>
    <scope>NUCLEOTIDE SEQUENCE [LARGE SCALE GENOMIC DNA]</scope>
    <source>
        <strain evidence="8">DFY41</strain>
    </source>
</reference>
<comment type="similarity">
    <text evidence="1">Belongs to the AfsR/DnrI/RedD regulatory family.</text>
</comment>
<name>A0ABW0BMW4_9ACTN</name>
<evidence type="ECO:0000256" key="4">
    <source>
        <dbReference type="ARBA" id="ARBA00023163"/>
    </source>
</evidence>
<feature type="DNA-binding region" description="OmpR/PhoB-type" evidence="5">
    <location>
        <begin position="1"/>
        <end position="100"/>
    </location>
</feature>
<evidence type="ECO:0000313" key="7">
    <source>
        <dbReference type="EMBL" id="MFC5178585.1"/>
    </source>
</evidence>
<dbReference type="SMART" id="SM01043">
    <property type="entry name" value="BTAD"/>
    <property type="match status" value="1"/>
</dbReference>
<dbReference type="SUPFAM" id="SSF52540">
    <property type="entry name" value="P-loop containing nucleoside triphosphate hydrolases"/>
    <property type="match status" value="1"/>
</dbReference>
<evidence type="ECO:0000256" key="2">
    <source>
        <dbReference type="ARBA" id="ARBA00023015"/>
    </source>
</evidence>
<dbReference type="InterPro" id="IPR041664">
    <property type="entry name" value="AAA_16"/>
</dbReference>
<dbReference type="PANTHER" id="PTHR35807:SF1">
    <property type="entry name" value="TRANSCRIPTIONAL REGULATOR REDD"/>
    <property type="match status" value="1"/>
</dbReference>
<dbReference type="InterPro" id="IPR036388">
    <property type="entry name" value="WH-like_DNA-bd_sf"/>
</dbReference>
<evidence type="ECO:0000313" key="8">
    <source>
        <dbReference type="Proteomes" id="UP001596087"/>
    </source>
</evidence>
<dbReference type="SUPFAM" id="SSF46894">
    <property type="entry name" value="C-terminal effector domain of the bipartite response regulators"/>
    <property type="match status" value="1"/>
</dbReference>
<comment type="caution">
    <text evidence="7">The sequence shown here is derived from an EMBL/GenBank/DDBJ whole genome shotgun (WGS) entry which is preliminary data.</text>
</comment>
<dbReference type="Gene3D" id="1.10.10.10">
    <property type="entry name" value="Winged helix-like DNA-binding domain superfamily/Winged helix DNA-binding domain"/>
    <property type="match status" value="1"/>
</dbReference>
<evidence type="ECO:0000256" key="1">
    <source>
        <dbReference type="ARBA" id="ARBA00005820"/>
    </source>
</evidence>
<keyword evidence="2" id="KW-0805">Transcription regulation</keyword>
<feature type="domain" description="OmpR/PhoB-type" evidence="6">
    <location>
        <begin position="1"/>
        <end position="100"/>
    </location>
</feature>
<dbReference type="SMART" id="SM00862">
    <property type="entry name" value="Trans_reg_C"/>
    <property type="match status" value="1"/>
</dbReference>
<keyword evidence="4" id="KW-0804">Transcription</keyword>
<accession>A0ABW0BMW4</accession>
<dbReference type="InterPro" id="IPR005158">
    <property type="entry name" value="BTAD"/>
</dbReference>
<evidence type="ECO:0000256" key="5">
    <source>
        <dbReference type="PROSITE-ProRule" id="PRU01091"/>
    </source>
</evidence>
<dbReference type="InterPro" id="IPR051677">
    <property type="entry name" value="AfsR-DnrI-RedD_regulator"/>
</dbReference>
<sequence>MAEVRIDVLGPLRVHVDGVEQRLGGRRERAVLALLAASGGRAVSAERLVDEVWGEDAPASATGSLQVAVSRLRGSIEPDRASGAAPAVLTRGPGGYALEQVVVDAEELSEAATAVAGLEPARAVARAEAALALWRGEPYDGLADLPTLDAEATRLREDRLRLHEARAAALLDLGRHDEAQATLATLVGDHPFRERLWSLLAVALYRCDRQAEALETLRRLRTALVDELGVDPSPSVRALEADLLAQAPHLAAPAVPAASAAPAADATRSVGSGVVGRTGVITALDASLAALSGEGRGGVLVLTGEAGIGKSMLAAELGRRARQRGVRVSVGRCHEADLAPAYWPWLPVLRDLAAGLPADQVPPEVALLVGTRGADAPETVSGGAAALRTYDAVARVLAAVPEPLLVVLEDVHWSDASSLRLLAFAAEVLRDRPVLLAVTVRDVDPATHHDLTTALAALTRHGATRLRVPHLGDEAVAELLLDVVPEPDAELAAVLRRRTDGNPFYVLEMARLLTATGEPTAERAAALEVPEGIADVVRLRTLQLPETAREALGVASVVGRDFDAEVVEAGLGRHALDDLDDALAAGVITADEVPGRYRFVHALTRETLYGDLRPGRRAQAHAHVGAALARRLPQQPDLLTEVAHHHARAAAYLPDLVVPAVDLGRAAARAAEERGAFVEASELWTRTLEVESRAPDPDPERRHRLLLDTAIARQRLGDIRGAQAVLDEALDRARADRHHRRMAEAATGFRSFGVWHWRDLGVTDPATTQTILECLDAIDDLGLQAQLWASLSVERFIGYDSPGAAEAGERSIEVARASGDLEALQFCLEFRCIALYLPGCARELEETARSYLALGLAAEREIAARFHLAVALHRQGRIAESDDEIAVAFRLQSELRHTGCDVPLAWWRWLRALETGSPDADEIGRQALALHRRTSVVGLEELTGLTLLEREPASGAVPPDIVLSAEHNPNRSYHVYVAHALARSGDVEGALRLMGPPAPAHENDYASHFASCLRLEVLVIAGRLDELPEVLGRIEPYLDEMADYGSVLSAGSTAYFTGIAHEALGDLGTAAAHLERAVSVNEAAGHGRWVSHSSRALARVRAAQTGGKATASPA</sequence>
<dbReference type="PROSITE" id="PS51755">
    <property type="entry name" value="OMPR_PHOB"/>
    <property type="match status" value="1"/>
</dbReference>
<dbReference type="InterPro" id="IPR001867">
    <property type="entry name" value="OmpR/PhoB-type_DNA-bd"/>
</dbReference>
<evidence type="ECO:0000259" key="6">
    <source>
        <dbReference type="PROSITE" id="PS51755"/>
    </source>
</evidence>
<dbReference type="Pfam" id="PF03704">
    <property type="entry name" value="BTAD"/>
    <property type="match status" value="1"/>
</dbReference>
<dbReference type="Gene3D" id="1.25.40.10">
    <property type="entry name" value="Tetratricopeptide repeat domain"/>
    <property type="match status" value="1"/>
</dbReference>
<dbReference type="CDD" id="cd15831">
    <property type="entry name" value="BTAD"/>
    <property type="match status" value="1"/>
</dbReference>
<keyword evidence="8" id="KW-1185">Reference proteome</keyword>
<dbReference type="InterPro" id="IPR011990">
    <property type="entry name" value="TPR-like_helical_dom_sf"/>
</dbReference>
<dbReference type="SUPFAM" id="SSF48452">
    <property type="entry name" value="TPR-like"/>
    <property type="match status" value="2"/>
</dbReference>
<evidence type="ECO:0000256" key="3">
    <source>
        <dbReference type="ARBA" id="ARBA00023125"/>
    </source>
</evidence>
<dbReference type="PANTHER" id="PTHR35807">
    <property type="entry name" value="TRANSCRIPTIONAL REGULATOR REDD-RELATED"/>
    <property type="match status" value="1"/>
</dbReference>